<dbReference type="CDD" id="cd01465">
    <property type="entry name" value="vWA_subgroup"/>
    <property type="match status" value="1"/>
</dbReference>
<dbReference type="InterPro" id="IPR036465">
    <property type="entry name" value="vWFA_dom_sf"/>
</dbReference>
<dbReference type="InterPro" id="IPR008969">
    <property type="entry name" value="CarboxyPept-like_regulatory"/>
</dbReference>
<dbReference type="AlphaFoldDB" id="A0A8J6PPF5"/>
<dbReference type="FunFam" id="2.60.40.1120:FF:000003">
    <property type="entry name" value="Outer membrane protein Omp121"/>
    <property type="match status" value="1"/>
</dbReference>
<evidence type="ECO:0000259" key="1">
    <source>
        <dbReference type="PROSITE" id="PS50234"/>
    </source>
</evidence>
<gene>
    <name evidence="2" type="ORF">ICJ85_01710</name>
</gene>
<dbReference type="SUPFAM" id="SSF53300">
    <property type="entry name" value="vWA-like"/>
    <property type="match status" value="1"/>
</dbReference>
<dbReference type="SMART" id="SM00327">
    <property type="entry name" value="VWA"/>
    <property type="match status" value="1"/>
</dbReference>
<dbReference type="InterPro" id="IPR021908">
    <property type="entry name" value="YfbK_C"/>
</dbReference>
<proteinExistence type="predicted"/>
<dbReference type="InterPro" id="IPR051266">
    <property type="entry name" value="CLCR"/>
</dbReference>
<reference evidence="2 3" key="1">
    <citation type="journal article" date="2018" name="J. Microbiol.">
        <title>Aestuariibaculum marinum sp. nov., a marine bacterium isolated from seawater in South Korea.</title>
        <authorList>
            <person name="Choi J."/>
            <person name="Lee D."/>
            <person name="Jang J.H."/>
            <person name="Cha S."/>
            <person name="Seo T."/>
        </authorList>
    </citation>
    <scope>NUCLEOTIDE SEQUENCE [LARGE SCALE GENOMIC DNA]</scope>
    <source>
        <strain evidence="2 3">IP7</strain>
    </source>
</reference>
<organism evidence="2 3">
    <name type="scientific">Aestuariibaculum marinum</name>
    <dbReference type="NCBI Taxonomy" id="2683592"/>
    <lineage>
        <taxon>Bacteria</taxon>
        <taxon>Pseudomonadati</taxon>
        <taxon>Bacteroidota</taxon>
        <taxon>Flavobacteriia</taxon>
        <taxon>Flavobacteriales</taxon>
        <taxon>Flavobacteriaceae</taxon>
    </lineage>
</organism>
<dbReference type="InterPro" id="IPR002035">
    <property type="entry name" value="VWF_A"/>
</dbReference>
<dbReference type="Gene3D" id="3.40.50.410">
    <property type="entry name" value="von Willebrand factor, type A domain"/>
    <property type="match status" value="1"/>
</dbReference>
<sequence>MFFVILLAQTVIGQKITGTVYDDTKTPLPGANVYVKGTSKGTTTDFDGKYEIEIDAKHQVLVFSFIGYKTKEVKVKGKTIVNVTLEQDSATLDEVVVVGMAESRMMKREHVVGYSIARIPQNTESYAAIKENDFKDVIKNPLSTFSVDVDKASYSNVRRYINNGGLPPADAVRIEEMINYFNYDYKAPKDDAPFSINTELSACPWNKDNLLLHVGLQGKKIPMDDLPPSNIVFLLDVSGSMNSPNKLPLLKSSLKLLLESLRPKDRVAIVVYAGSSGLVLPSTSCKDKKTIIEALEGLSAGGSTAGGEGLKLAYKIANENFIKKGNNRIVMATDGDFNVGLSSNSEMERLITEEREKGIAISVLGFGMGNYKDDKMEIIADKGNGNYAYIDNLLEARKVLVSEFGGTMYTIAKDVKFQLEFNPVHVSKYRLVGYENRLLNEEDFEDDTKDAGEIGAGHTVTALYEIIPSKNNSDKENRLRYQTSELTSQALESNDLITLKLRYKKPEKNKSLLIEQSVQNKPVAFTETSDNYRFSASVAEFGMLLRDSKYLGTATWKSAYMLAKDAKGSDEEGYRGEMIRLIKSAELLSSNKQE</sequence>
<dbReference type="SUPFAM" id="SSF49464">
    <property type="entry name" value="Carboxypeptidase regulatory domain-like"/>
    <property type="match status" value="1"/>
</dbReference>
<dbReference type="Pfam" id="PF00092">
    <property type="entry name" value="VWA"/>
    <property type="match status" value="1"/>
</dbReference>
<evidence type="ECO:0000313" key="2">
    <source>
        <dbReference type="EMBL" id="MBD0822725.1"/>
    </source>
</evidence>
<dbReference type="EMBL" id="JACVXD010000001">
    <property type="protein sequence ID" value="MBD0822725.1"/>
    <property type="molecule type" value="Genomic_DNA"/>
</dbReference>
<dbReference type="Pfam" id="PF12034">
    <property type="entry name" value="YfbK_C"/>
    <property type="match status" value="1"/>
</dbReference>
<protein>
    <submittedName>
        <fullName evidence="2">von Willebrand factor type A domain-containing protein</fullName>
    </submittedName>
</protein>
<keyword evidence="3" id="KW-1185">Reference proteome</keyword>
<dbReference type="InterPro" id="IPR022156">
    <property type="entry name" value="Uncharacterised_YfbK_N"/>
</dbReference>
<dbReference type="Gene3D" id="2.60.40.1120">
    <property type="entry name" value="Carboxypeptidase-like, regulatory domain"/>
    <property type="match status" value="1"/>
</dbReference>
<dbReference type="PROSITE" id="PS50234">
    <property type="entry name" value="VWFA"/>
    <property type="match status" value="1"/>
</dbReference>
<feature type="domain" description="VWFA" evidence="1">
    <location>
        <begin position="230"/>
        <end position="408"/>
    </location>
</feature>
<name>A0A8J6PPF5_9FLAO</name>
<evidence type="ECO:0000313" key="3">
    <source>
        <dbReference type="Proteomes" id="UP000621516"/>
    </source>
</evidence>
<dbReference type="Proteomes" id="UP000621516">
    <property type="component" value="Unassembled WGS sequence"/>
</dbReference>
<dbReference type="PANTHER" id="PTHR10579:SF43">
    <property type="entry name" value="ZINC FINGER (C3HC4-TYPE RING FINGER) FAMILY PROTEIN"/>
    <property type="match status" value="1"/>
</dbReference>
<dbReference type="Pfam" id="PF12450">
    <property type="entry name" value="vWF_A"/>
    <property type="match status" value="1"/>
</dbReference>
<dbReference type="Pfam" id="PF13715">
    <property type="entry name" value="CarbopepD_reg_2"/>
    <property type="match status" value="1"/>
</dbReference>
<dbReference type="PANTHER" id="PTHR10579">
    <property type="entry name" value="CALCIUM-ACTIVATED CHLORIDE CHANNEL REGULATOR"/>
    <property type="match status" value="1"/>
</dbReference>
<accession>A0A8J6PPF5</accession>
<comment type="caution">
    <text evidence="2">The sequence shown here is derived from an EMBL/GenBank/DDBJ whole genome shotgun (WGS) entry which is preliminary data.</text>
</comment>